<keyword evidence="1" id="KW-0805">Transcription regulation</keyword>
<reference evidence="7 8" key="1">
    <citation type="submission" date="2019-06" db="EMBL/GenBank/DDBJ databases">
        <title>Lysobacter alkalisoli sp. nov. isolated from saline-alkali soil.</title>
        <authorList>
            <person name="Sun J.-Q."/>
            <person name="Xu L."/>
        </authorList>
    </citation>
    <scope>NUCLEOTIDE SEQUENCE [LARGE SCALE GENOMIC DNA]</scope>
    <source>
        <strain evidence="7 8">SJ-36</strain>
    </source>
</reference>
<dbReference type="InterPro" id="IPR007627">
    <property type="entry name" value="RNA_pol_sigma70_r2"/>
</dbReference>
<proteinExistence type="predicted"/>
<dbReference type="SUPFAM" id="SSF88946">
    <property type="entry name" value="Sigma2 domain of RNA polymerase sigma factors"/>
    <property type="match status" value="1"/>
</dbReference>
<dbReference type="InterPro" id="IPR013324">
    <property type="entry name" value="RNA_pol_sigma_r3/r4-like"/>
</dbReference>
<dbReference type="Proteomes" id="UP000317199">
    <property type="component" value="Chromosome"/>
</dbReference>
<protein>
    <submittedName>
        <fullName evidence="7">Sigma-70 family RNA polymerase sigma factor</fullName>
    </submittedName>
</protein>
<sequence>MEMSVAEAELWHRYRAHGDMNARDSLFAQHVGWAKGIAWNVRRRIVAASVDGDDFVQNATIGLLEAMSRYDPQRGIPFRAYATRRVRGSVFNGIRAILGDRRAAPEEGRFASRLDHLQESGVESSLDYVIESVVGLGLGFLLESVQASVVDRQDGLAYAQSMELGDHLRSAVDSLPDRLKFIIQAHYFNHIPFNDIAAMWGITKGRISQLHRSALEKLRVELGGD</sequence>
<dbReference type="InterPro" id="IPR014284">
    <property type="entry name" value="RNA_pol_sigma-70_dom"/>
</dbReference>
<feature type="domain" description="RNA polymerase sigma-70 region 2" evidence="5">
    <location>
        <begin position="26"/>
        <end position="95"/>
    </location>
</feature>
<evidence type="ECO:0000259" key="6">
    <source>
        <dbReference type="Pfam" id="PF04545"/>
    </source>
</evidence>
<dbReference type="KEGG" id="lyj:FKV23_08545"/>
<keyword evidence="8" id="KW-1185">Reference proteome</keyword>
<gene>
    <name evidence="7" type="ORF">FKV23_08545</name>
</gene>
<dbReference type="Pfam" id="PF04542">
    <property type="entry name" value="Sigma70_r2"/>
    <property type="match status" value="1"/>
</dbReference>
<dbReference type="PRINTS" id="PR00046">
    <property type="entry name" value="SIGMA70FCT"/>
</dbReference>
<dbReference type="NCBIfam" id="TIGR02937">
    <property type="entry name" value="sigma70-ECF"/>
    <property type="match status" value="1"/>
</dbReference>
<evidence type="ECO:0000259" key="5">
    <source>
        <dbReference type="Pfam" id="PF04542"/>
    </source>
</evidence>
<organism evidence="7 8">
    <name type="scientific">Marilutibacter alkalisoli</name>
    <dbReference type="NCBI Taxonomy" id="2591633"/>
    <lineage>
        <taxon>Bacteria</taxon>
        <taxon>Pseudomonadati</taxon>
        <taxon>Pseudomonadota</taxon>
        <taxon>Gammaproteobacteria</taxon>
        <taxon>Lysobacterales</taxon>
        <taxon>Lysobacteraceae</taxon>
        <taxon>Marilutibacter</taxon>
    </lineage>
</organism>
<dbReference type="InterPro" id="IPR013325">
    <property type="entry name" value="RNA_pol_sigma_r2"/>
</dbReference>
<dbReference type="InterPro" id="IPR000943">
    <property type="entry name" value="RNA_pol_sigma70"/>
</dbReference>
<dbReference type="CDD" id="cd06171">
    <property type="entry name" value="Sigma70_r4"/>
    <property type="match status" value="1"/>
</dbReference>
<keyword evidence="2" id="KW-0731">Sigma factor</keyword>
<dbReference type="PANTHER" id="PTHR30385">
    <property type="entry name" value="SIGMA FACTOR F FLAGELLAR"/>
    <property type="match status" value="1"/>
</dbReference>
<evidence type="ECO:0000256" key="1">
    <source>
        <dbReference type="ARBA" id="ARBA00023015"/>
    </source>
</evidence>
<dbReference type="EMBL" id="CP041242">
    <property type="protein sequence ID" value="QDH70138.1"/>
    <property type="molecule type" value="Genomic_DNA"/>
</dbReference>
<dbReference type="InterPro" id="IPR007630">
    <property type="entry name" value="RNA_pol_sigma70_r4"/>
</dbReference>
<dbReference type="SUPFAM" id="SSF88659">
    <property type="entry name" value="Sigma3 and sigma4 domains of RNA polymerase sigma factors"/>
    <property type="match status" value="1"/>
</dbReference>
<dbReference type="GO" id="GO:0006352">
    <property type="term" value="P:DNA-templated transcription initiation"/>
    <property type="evidence" value="ECO:0007669"/>
    <property type="project" value="InterPro"/>
</dbReference>
<dbReference type="OrthoDB" id="8481770at2"/>
<evidence type="ECO:0000256" key="2">
    <source>
        <dbReference type="ARBA" id="ARBA00023082"/>
    </source>
</evidence>
<feature type="domain" description="RNA polymerase sigma-70 region 4" evidence="6">
    <location>
        <begin position="171"/>
        <end position="219"/>
    </location>
</feature>
<keyword evidence="3" id="KW-0238">DNA-binding</keyword>
<dbReference type="Gene3D" id="1.10.1740.10">
    <property type="match status" value="1"/>
</dbReference>
<evidence type="ECO:0000256" key="3">
    <source>
        <dbReference type="ARBA" id="ARBA00023125"/>
    </source>
</evidence>
<dbReference type="RefSeq" id="WP_141623474.1">
    <property type="nucleotide sequence ID" value="NZ_CP041242.1"/>
</dbReference>
<dbReference type="Gene3D" id="1.20.140.160">
    <property type="match status" value="1"/>
</dbReference>
<dbReference type="GO" id="GO:0016987">
    <property type="term" value="F:sigma factor activity"/>
    <property type="evidence" value="ECO:0007669"/>
    <property type="project" value="UniProtKB-KW"/>
</dbReference>
<keyword evidence="4" id="KW-0804">Transcription</keyword>
<evidence type="ECO:0000313" key="7">
    <source>
        <dbReference type="EMBL" id="QDH70138.1"/>
    </source>
</evidence>
<dbReference type="AlphaFoldDB" id="A0A514BRW5"/>
<evidence type="ECO:0000256" key="4">
    <source>
        <dbReference type="ARBA" id="ARBA00023163"/>
    </source>
</evidence>
<evidence type="ECO:0000313" key="8">
    <source>
        <dbReference type="Proteomes" id="UP000317199"/>
    </source>
</evidence>
<dbReference type="Pfam" id="PF04545">
    <property type="entry name" value="Sigma70_r4"/>
    <property type="match status" value="1"/>
</dbReference>
<dbReference type="GO" id="GO:0003677">
    <property type="term" value="F:DNA binding"/>
    <property type="evidence" value="ECO:0007669"/>
    <property type="project" value="UniProtKB-KW"/>
</dbReference>
<accession>A0A514BRW5</accession>
<name>A0A514BRW5_9GAMM</name>